<dbReference type="HOGENOM" id="CLU_2895547_0_0_7"/>
<protein>
    <submittedName>
        <fullName evidence="2">Uncharacterized protein</fullName>
    </submittedName>
</protein>
<sequence length="70" mass="8658">MFKKVYYRLIYIVISLLNMYFILLLIKPSLYSQYAVRIIFGFLFIVGVYENLKDFFKKTEQYIEIRNKKR</sequence>
<reference evidence="2 3" key="1">
    <citation type="submission" date="2013-06" db="EMBL/GenBank/DDBJ databases">
        <title>The Genome Sequence of Campylobacter ureolyticus ACS-301-V-SCH3B.</title>
        <authorList>
            <consortium name="The Broad Institute Genomics Platform"/>
            <person name="Earl A."/>
            <person name="Ward D."/>
            <person name="Feldgarden M."/>
            <person name="Gevers D."/>
            <person name="Saerens B."/>
            <person name="Vaneechoutte M."/>
            <person name="Walker B."/>
            <person name="Young S."/>
            <person name="Zeng Q."/>
            <person name="Gargeya S."/>
            <person name="Fitzgerald M."/>
            <person name="Haas B."/>
            <person name="Abouelleil A."/>
            <person name="Allen A.W."/>
            <person name="Alvarado L."/>
            <person name="Arachchi H.M."/>
            <person name="Berlin A.M."/>
            <person name="Chapman S.B."/>
            <person name="Gainer-Dewar J."/>
            <person name="Goldberg J."/>
            <person name="Griggs A."/>
            <person name="Gujja S."/>
            <person name="Hansen M."/>
            <person name="Howarth C."/>
            <person name="Imamovic A."/>
            <person name="Ireland A."/>
            <person name="Larimer J."/>
            <person name="McCowan C."/>
            <person name="Murphy C."/>
            <person name="Pearson M."/>
            <person name="Poon T.W."/>
            <person name="Priest M."/>
            <person name="Roberts A."/>
            <person name="Saif S."/>
            <person name="Shea T."/>
            <person name="Sisk P."/>
            <person name="Sykes S."/>
            <person name="Wortman J."/>
            <person name="Nusbaum C."/>
            <person name="Birren B."/>
        </authorList>
    </citation>
    <scope>NUCLEOTIDE SEQUENCE [LARGE SCALE GENOMIC DNA]</scope>
    <source>
        <strain evidence="2 3">ACS-301-V-Sch3b</strain>
    </source>
</reference>
<dbReference type="Proteomes" id="UP000014539">
    <property type="component" value="Unassembled WGS sequence"/>
</dbReference>
<evidence type="ECO:0000256" key="1">
    <source>
        <dbReference type="SAM" id="Phobius"/>
    </source>
</evidence>
<evidence type="ECO:0000313" key="2">
    <source>
        <dbReference type="EMBL" id="EPH07387.1"/>
    </source>
</evidence>
<organism evidence="2 3">
    <name type="scientific">Campylobacter ureolyticus ACS-301-V-Sch3b</name>
    <dbReference type="NCBI Taxonomy" id="883165"/>
    <lineage>
        <taxon>Bacteria</taxon>
        <taxon>Pseudomonadati</taxon>
        <taxon>Campylobacterota</taxon>
        <taxon>Epsilonproteobacteria</taxon>
        <taxon>Campylobacterales</taxon>
        <taxon>Campylobacteraceae</taxon>
        <taxon>Campylobacter</taxon>
    </lineage>
</organism>
<comment type="caution">
    <text evidence="2">The sequence shown here is derived from an EMBL/GenBank/DDBJ whole genome shotgun (WGS) entry which is preliminary data.</text>
</comment>
<keyword evidence="1" id="KW-0472">Membrane</keyword>
<keyword evidence="1" id="KW-1133">Transmembrane helix</keyword>
<dbReference type="EMBL" id="AGYD01000016">
    <property type="protein sequence ID" value="EPH07387.1"/>
    <property type="molecule type" value="Genomic_DNA"/>
</dbReference>
<keyword evidence="3" id="KW-1185">Reference proteome</keyword>
<evidence type="ECO:0000313" key="3">
    <source>
        <dbReference type="Proteomes" id="UP000014539"/>
    </source>
</evidence>
<dbReference type="AlphaFoldDB" id="S3XDC4"/>
<proteinExistence type="predicted"/>
<name>S3XDC4_9BACT</name>
<feature type="transmembrane region" description="Helical" evidence="1">
    <location>
        <begin position="31"/>
        <end position="49"/>
    </location>
</feature>
<feature type="transmembrane region" description="Helical" evidence="1">
    <location>
        <begin position="5"/>
        <end position="25"/>
    </location>
</feature>
<keyword evidence="1" id="KW-0812">Transmembrane</keyword>
<accession>S3XDC4</accession>
<gene>
    <name evidence="2" type="ORF">HMPREF9309_01608</name>
</gene>